<keyword evidence="4 6" id="KW-1133">Transmembrane helix</keyword>
<keyword evidence="5 6" id="KW-0472">Membrane</keyword>
<keyword evidence="3 6" id="KW-0812">Transmembrane</keyword>
<dbReference type="InterPro" id="IPR010201">
    <property type="entry name" value="HflK"/>
</dbReference>
<reference evidence="9" key="1">
    <citation type="submission" date="2015-01" db="EMBL/GenBank/DDBJ databases">
        <authorList>
            <person name="Manzoor Shahid"/>
            <person name="Zubair Saima"/>
        </authorList>
    </citation>
    <scope>NUCLEOTIDE SEQUENCE [LARGE SCALE GENOMIC DNA]</scope>
    <source>
        <strain evidence="9">V1</strain>
    </source>
</reference>
<dbReference type="PANTHER" id="PTHR43327:SF2">
    <property type="entry name" value="MODULATOR OF FTSH PROTEASE HFLK"/>
    <property type="match status" value="1"/>
</dbReference>
<evidence type="ECO:0000313" key="8">
    <source>
        <dbReference type="EMBL" id="CEM63057.1"/>
    </source>
</evidence>
<evidence type="ECO:0000256" key="2">
    <source>
        <dbReference type="ARBA" id="ARBA00006971"/>
    </source>
</evidence>
<dbReference type="InterPro" id="IPR050710">
    <property type="entry name" value="Band7/mec-2_domain"/>
</dbReference>
<evidence type="ECO:0000259" key="7">
    <source>
        <dbReference type="SMART" id="SM00244"/>
    </source>
</evidence>
<dbReference type="Proteomes" id="UP000042527">
    <property type="component" value="Unassembled WGS sequence"/>
</dbReference>
<feature type="transmembrane region" description="Helical" evidence="6">
    <location>
        <begin position="71"/>
        <end position="90"/>
    </location>
</feature>
<dbReference type="Pfam" id="PF01145">
    <property type="entry name" value="Band_7"/>
    <property type="match status" value="1"/>
</dbReference>
<dbReference type="SMART" id="SM00244">
    <property type="entry name" value="PHB"/>
    <property type="match status" value="1"/>
</dbReference>
<dbReference type="SUPFAM" id="SSF117892">
    <property type="entry name" value="Band 7/SPFH domain"/>
    <property type="match status" value="1"/>
</dbReference>
<comment type="subcellular location">
    <subcellularLocation>
        <location evidence="1">Membrane</location>
        <topology evidence="1">Single-pass membrane protein</topology>
    </subcellularLocation>
</comment>
<dbReference type="InterPro" id="IPR036013">
    <property type="entry name" value="Band_7/SPFH_dom_sf"/>
</dbReference>
<dbReference type="CDD" id="cd03404">
    <property type="entry name" value="SPFH_HflK"/>
    <property type="match status" value="1"/>
</dbReference>
<dbReference type="EMBL" id="CDNC01000048">
    <property type="protein sequence ID" value="CEM63057.1"/>
    <property type="molecule type" value="Genomic_DNA"/>
</dbReference>
<dbReference type="NCBIfam" id="TIGR01933">
    <property type="entry name" value="hflK"/>
    <property type="match status" value="1"/>
</dbReference>
<sequence>MSGSLFKKKAPAEYGGGYKGFITQNSLFTLFNKTWYRTCIGQGDANAGFACPIKPAIFFTGESMKKKTRPLAVIIVVAAAFLIYKAFVIIPTTDSGVVTRLGKYNRTLQPGLYFVIPYIDYVYKVPVTTVQKEEFGFRTVQSANRSQYQNDIIHESLMLTGDLNIVLVEWVVQYRIVDPKAWLFKVESVERNKTIRDISKSVVNSLIGDRAILDIMGPARANIQELAKDMLNEQYKRIGLGISVTSMQLQNVIPPEEVQQAFQDVNIAIQDMNRLINEGKEAYNKEIPKARGDADKLIQEAMGYASERVNKASGDVARFNAVYAEYVKAPDVTRRRLYLETLDSIFENTDNVLVIDKNIKNFLPLKDLQKGKN</sequence>
<gene>
    <name evidence="8" type="primary">hflK</name>
    <name evidence="8" type="ORF">TPHV1_60045</name>
</gene>
<evidence type="ECO:0000256" key="6">
    <source>
        <dbReference type="RuleBase" id="RU364113"/>
    </source>
</evidence>
<dbReference type="InterPro" id="IPR001107">
    <property type="entry name" value="Band_7"/>
</dbReference>
<comment type="similarity">
    <text evidence="2 6">Belongs to the band 7/mec-2 family. HflK subfamily.</text>
</comment>
<dbReference type="OrthoDB" id="9779595at2"/>
<evidence type="ECO:0000256" key="5">
    <source>
        <dbReference type="ARBA" id="ARBA00023136"/>
    </source>
</evidence>
<keyword evidence="9" id="KW-1185">Reference proteome</keyword>
<feature type="domain" description="Band 7" evidence="7">
    <location>
        <begin position="85"/>
        <end position="266"/>
    </location>
</feature>
<proteinExistence type="inferred from homology"/>
<evidence type="ECO:0000313" key="9">
    <source>
        <dbReference type="Proteomes" id="UP000042527"/>
    </source>
</evidence>
<evidence type="ECO:0000256" key="4">
    <source>
        <dbReference type="ARBA" id="ARBA00022989"/>
    </source>
</evidence>
<evidence type="ECO:0000256" key="1">
    <source>
        <dbReference type="ARBA" id="ARBA00004167"/>
    </source>
</evidence>
<dbReference type="Gene3D" id="3.30.479.30">
    <property type="entry name" value="Band 7 domain"/>
    <property type="match status" value="1"/>
</dbReference>
<evidence type="ECO:0000256" key="3">
    <source>
        <dbReference type="ARBA" id="ARBA00022692"/>
    </source>
</evidence>
<accession>A0A0B7GZJ3</accession>
<comment type="subunit">
    <text evidence="6">HflC and HflK may interact to form a multimeric complex.</text>
</comment>
<dbReference type="AlphaFoldDB" id="A0A0B7GZJ3"/>
<name>A0A0B7GZJ3_TREPH</name>
<dbReference type="PANTHER" id="PTHR43327">
    <property type="entry name" value="STOMATIN-LIKE PROTEIN 2, MITOCHONDRIAL"/>
    <property type="match status" value="1"/>
</dbReference>
<dbReference type="GO" id="GO:0016020">
    <property type="term" value="C:membrane"/>
    <property type="evidence" value="ECO:0007669"/>
    <property type="project" value="UniProtKB-SubCell"/>
</dbReference>
<comment type="function">
    <text evidence="6">HflC and HflK could encode or regulate a protease.</text>
</comment>
<organism evidence="8 9">
    <name type="scientific">Treponema phagedenis</name>
    <dbReference type="NCBI Taxonomy" id="162"/>
    <lineage>
        <taxon>Bacteria</taxon>
        <taxon>Pseudomonadati</taxon>
        <taxon>Spirochaetota</taxon>
        <taxon>Spirochaetia</taxon>
        <taxon>Spirochaetales</taxon>
        <taxon>Treponemataceae</taxon>
        <taxon>Treponema</taxon>
    </lineage>
</organism>
<protein>
    <recommendedName>
        <fullName evidence="6">Protein HflK</fullName>
    </recommendedName>
</protein>